<dbReference type="Pfam" id="PF17963">
    <property type="entry name" value="Big_9"/>
    <property type="match status" value="1"/>
</dbReference>
<evidence type="ECO:0000313" key="10">
    <source>
        <dbReference type="EMBL" id="GIF26767.1"/>
    </source>
</evidence>
<name>A0A919U0D3_9ACTN</name>
<sequence length="643" mass="69355">MKMRYLALGAAVLLALTGAAVPTGVAPAFVTRAGADLRLHGKPFRFAGTNNYYLHYQSPVARDNVLDTAAAAGFQVMRTWGWFDTGTADGSNPTAGSQNGVYLQYWDGSGHPHYNDGADGLARLDAVIARAGQDGLKLVIPFTNNWGDFGGMDKYVEWAGGSHHDDFYTDARIRGWFRDYIAHLLDRTNSITGVKYKDDPTIMTWELANEPRCVGSGKYPRSAACDTDTITAWADEMSTFIRSVDRKHLISVGDEGFFADQPGGDDWTHNGGEGIDTVRLARLRNIDVMSYHLYPDGWGKTADWGTQWILDHARAARQVGKPVMLGEFGYRDKATRNTVYQRWTDAAYASGTNGALYWILSDRLDDGSLYGDYDGFTVYCPSPVCTTISNFGRRMQGRALTFAPVADDDTATVEYGMSTSLQVVGNDLVYLPARRLDLRTLKLNPDATGGTFTVGAGGTVAFTPAAGFTGRATVTYTIADNLGRRSNRATVTVTVKPQPLPEQTLFDFEDGTQGWGPASFNPTAGTVATTSEFHADGVQGLRLTGTDGGWFGASLPAPTDLTTRGTLSFASPSANGSFAVSFQTGPDSVWCQGDARPSATRAGYYELDLTAVAAGCPGLSDVRTVNLYIGGNQQQDIDAMTIS</sequence>
<dbReference type="RefSeq" id="WP_203814564.1">
    <property type="nucleotide sequence ID" value="NZ_BOMY01000064.1"/>
</dbReference>
<dbReference type="Pfam" id="PF26410">
    <property type="entry name" value="GH5_mannosidase"/>
    <property type="match status" value="1"/>
</dbReference>
<dbReference type="Gene3D" id="3.20.20.80">
    <property type="entry name" value="Glycosidases"/>
    <property type="match status" value="1"/>
</dbReference>
<keyword evidence="5 8" id="KW-0732">Signal</keyword>
<dbReference type="EMBL" id="BOMY01000064">
    <property type="protein sequence ID" value="GIF26767.1"/>
    <property type="molecule type" value="Genomic_DNA"/>
</dbReference>
<evidence type="ECO:0000256" key="5">
    <source>
        <dbReference type="ARBA" id="ARBA00022729"/>
    </source>
</evidence>
<evidence type="ECO:0000256" key="6">
    <source>
        <dbReference type="ARBA" id="ARBA00022801"/>
    </source>
</evidence>
<dbReference type="EC" id="3.2.1.78" evidence="3"/>
<dbReference type="GO" id="GO:0000272">
    <property type="term" value="P:polysaccharide catabolic process"/>
    <property type="evidence" value="ECO:0007669"/>
    <property type="project" value="InterPro"/>
</dbReference>
<protein>
    <recommendedName>
        <fullName evidence="3">mannan endo-1,4-beta-mannosidase</fullName>
        <ecNumber evidence="3">3.2.1.78</ecNumber>
    </recommendedName>
</protein>
<dbReference type="InterPro" id="IPR017853">
    <property type="entry name" value="GH"/>
</dbReference>
<proteinExistence type="predicted"/>
<dbReference type="Gene3D" id="2.60.120.260">
    <property type="entry name" value="Galactose-binding domain-like"/>
    <property type="match status" value="1"/>
</dbReference>
<dbReference type="AlphaFoldDB" id="A0A919U0D3"/>
<evidence type="ECO:0000256" key="8">
    <source>
        <dbReference type="SAM" id="SignalP"/>
    </source>
</evidence>
<comment type="subcellular location">
    <subcellularLocation>
        <location evidence="2">Secreted</location>
    </subcellularLocation>
</comment>
<keyword evidence="7" id="KW-0326">Glycosidase</keyword>
<evidence type="ECO:0000256" key="7">
    <source>
        <dbReference type="ARBA" id="ARBA00023295"/>
    </source>
</evidence>
<dbReference type="SUPFAM" id="SSF51445">
    <property type="entry name" value="(Trans)glycosidases"/>
    <property type="match status" value="1"/>
</dbReference>
<evidence type="ECO:0000256" key="3">
    <source>
        <dbReference type="ARBA" id="ARBA00012706"/>
    </source>
</evidence>
<dbReference type="GO" id="GO:0005576">
    <property type="term" value="C:extracellular region"/>
    <property type="evidence" value="ECO:0007669"/>
    <property type="project" value="UniProtKB-SubCell"/>
</dbReference>
<keyword evidence="11" id="KW-1185">Reference proteome</keyword>
<comment type="catalytic activity">
    <reaction evidence="1">
        <text>Random hydrolysis of (1-&gt;4)-beta-D-mannosidic linkages in mannans, galactomannans and glucomannans.</text>
        <dbReference type="EC" id="3.2.1.78"/>
    </reaction>
</comment>
<dbReference type="PANTHER" id="PTHR31451">
    <property type="match status" value="1"/>
</dbReference>
<feature type="signal peptide" evidence="8">
    <location>
        <begin position="1"/>
        <end position="20"/>
    </location>
</feature>
<dbReference type="Gene3D" id="2.60.40.3440">
    <property type="match status" value="1"/>
</dbReference>
<evidence type="ECO:0000256" key="1">
    <source>
        <dbReference type="ARBA" id="ARBA00001678"/>
    </source>
</evidence>
<keyword evidence="6" id="KW-0378">Hydrolase</keyword>
<evidence type="ECO:0000256" key="2">
    <source>
        <dbReference type="ARBA" id="ARBA00004613"/>
    </source>
</evidence>
<evidence type="ECO:0000313" key="11">
    <source>
        <dbReference type="Proteomes" id="UP000623608"/>
    </source>
</evidence>
<dbReference type="PANTHER" id="PTHR31451:SF39">
    <property type="entry name" value="MANNAN ENDO-1,4-BETA-MANNOSIDASE 1"/>
    <property type="match status" value="1"/>
</dbReference>
<evidence type="ECO:0000256" key="4">
    <source>
        <dbReference type="ARBA" id="ARBA00022525"/>
    </source>
</evidence>
<accession>A0A919U0D3</accession>
<dbReference type="GO" id="GO:0016985">
    <property type="term" value="F:mannan endo-1,4-beta-mannosidase activity"/>
    <property type="evidence" value="ECO:0007669"/>
    <property type="project" value="TreeGrafter"/>
</dbReference>
<feature type="domain" description="Glycoside hydrolase family 5" evidence="9">
    <location>
        <begin position="29"/>
        <end position="333"/>
    </location>
</feature>
<feature type="chain" id="PRO_5039409553" description="mannan endo-1,4-beta-mannosidase" evidence="8">
    <location>
        <begin position="21"/>
        <end position="643"/>
    </location>
</feature>
<comment type="caution">
    <text evidence="10">The sequence shown here is derived from an EMBL/GenBank/DDBJ whole genome shotgun (WGS) entry which is preliminary data.</text>
</comment>
<dbReference type="InterPro" id="IPR001547">
    <property type="entry name" value="Glyco_hydro_5"/>
</dbReference>
<evidence type="ECO:0000259" key="9">
    <source>
        <dbReference type="Pfam" id="PF26410"/>
    </source>
</evidence>
<gene>
    <name evidence="10" type="ORF">Ate02nite_94970</name>
</gene>
<dbReference type="InterPro" id="IPR045053">
    <property type="entry name" value="MAN-like"/>
</dbReference>
<reference evidence="10" key="1">
    <citation type="submission" date="2021-01" db="EMBL/GenBank/DDBJ databases">
        <title>Whole genome shotgun sequence of Actinoplanes tereljensis NBRC 105297.</title>
        <authorList>
            <person name="Komaki H."/>
            <person name="Tamura T."/>
        </authorList>
    </citation>
    <scope>NUCLEOTIDE SEQUENCE</scope>
    <source>
        <strain evidence="10">NBRC 105297</strain>
    </source>
</reference>
<dbReference type="Proteomes" id="UP000623608">
    <property type="component" value="Unassembled WGS sequence"/>
</dbReference>
<keyword evidence="4" id="KW-0964">Secreted</keyword>
<organism evidence="10 11">
    <name type="scientific">Paractinoplanes tereljensis</name>
    <dbReference type="NCBI Taxonomy" id="571912"/>
    <lineage>
        <taxon>Bacteria</taxon>
        <taxon>Bacillati</taxon>
        <taxon>Actinomycetota</taxon>
        <taxon>Actinomycetes</taxon>
        <taxon>Micromonosporales</taxon>
        <taxon>Micromonosporaceae</taxon>
        <taxon>Paractinoplanes</taxon>
    </lineage>
</organism>